<name>A0ABQ8XKF9_9EUKA</name>
<evidence type="ECO:0000256" key="2">
    <source>
        <dbReference type="ARBA" id="ARBA00022679"/>
    </source>
</evidence>
<keyword evidence="3" id="KW-0547">Nucleotide-binding</keyword>
<dbReference type="Pfam" id="PF02816">
    <property type="entry name" value="Alpha_kinase"/>
    <property type="match status" value="1"/>
</dbReference>
<evidence type="ECO:0000256" key="3">
    <source>
        <dbReference type="ARBA" id="ARBA00022741"/>
    </source>
</evidence>
<dbReference type="InterPro" id="IPR051852">
    <property type="entry name" value="Alpha-type_PK"/>
</dbReference>
<keyword evidence="2" id="KW-0808">Transferase</keyword>
<dbReference type="GO" id="GO:0003746">
    <property type="term" value="F:translation elongation factor activity"/>
    <property type="evidence" value="ECO:0007669"/>
    <property type="project" value="UniProtKB-KW"/>
</dbReference>
<evidence type="ECO:0000313" key="8">
    <source>
        <dbReference type="EMBL" id="KAJ6233125.1"/>
    </source>
</evidence>
<dbReference type="InterPro" id="IPR011009">
    <property type="entry name" value="Kinase-like_dom_sf"/>
</dbReference>
<evidence type="ECO:0000259" key="7">
    <source>
        <dbReference type="PROSITE" id="PS51158"/>
    </source>
</evidence>
<protein>
    <submittedName>
        <fullName evidence="8">Eukaryotic elongation factor 2 kinase-related</fullName>
    </submittedName>
</protein>
<keyword evidence="4 8" id="KW-0418">Kinase</keyword>
<reference evidence="8" key="1">
    <citation type="submission" date="2022-08" db="EMBL/GenBank/DDBJ databases">
        <title>Novel sulfate-reducing endosymbionts in the free-living metamonad Anaeramoeba.</title>
        <authorList>
            <person name="Jerlstrom-Hultqvist J."/>
            <person name="Cepicka I."/>
            <person name="Gallot-Lavallee L."/>
            <person name="Salas-Leiva D."/>
            <person name="Curtis B.A."/>
            <person name="Zahonova K."/>
            <person name="Pipaliya S."/>
            <person name="Dacks J."/>
            <person name="Roger A.J."/>
        </authorList>
    </citation>
    <scope>NUCLEOTIDE SEQUENCE</scope>
    <source>
        <strain evidence="8">Schooner1</strain>
    </source>
</reference>
<dbReference type="Proteomes" id="UP001150062">
    <property type="component" value="Unassembled WGS sequence"/>
</dbReference>
<keyword evidence="8" id="KW-0251">Elongation factor</keyword>
<keyword evidence="1" id="KW-0723">Serine/threonine-protein kinase</keyword>
<dbReference type="Gene3D" id="3.20.200.10">
    <property type="entry name" value="MHCK/EF2 kinase"/>
    <property type="match status" value="1"/>
</dbReference>
<gene>
    <name evidence="8" type="ORF">M0813_30231</name>
</gene>
<dbReference type="PANTHER" id="PTHR45992">
    <property type="entry name" value="EUKARYOTIC ELONGATION FACTOR 2 KINASE-RELATED"/>
    <property type="match status" value="1"/>
</dbReference>
<dbReference type="EMBL" id="JAOAOG010000283">
    <property type="protein sequence ID" value="KAJ6233125.1"/>
    <property type="molecule type" value="Genomic_DNA"/>
</dbReference>
<proteinExistence type="predicted"/>
<evidence type="ECO:0000256" key="4">
    <source>
        <dbReference type="ARBA" id="ARBA00022777"/>
    </source>
</evidence>
<feature type="region of interest" description="Disordered" evidence="6">
    <location>
        <begin position="134"/>
        <end position="189"/>
    </location>
</feature>
<evidence type="ECO:0000313" key="9">
    <source>
        <dbReference type="Proteomes" id="UP001150062"/>
    </source>
</evidence>
<comment type="caution">
    <text evidence="8">The sequence shown here is derived from an EMBL/GenBank/DDBJ whole genome shotgun (WGS) entry which is preliminary data.</text>
</comment>
<dbReference type="PROSITE" id="PS51158">
    <property type="entry name" value="ALPHA_KINASE"/>
    <property type="match status" value="1"/>
</dbReference>
<evidence type="ECO:0000256" key="6">
    <source>
        <dbReference type="SAM" id="MobiDB-lite"/>
    </source>
</evidence>
<keyword evidence="5" id="KW-0067">ATP-binding</keyword>
<feature type="compositionally biased region" description="Basic and acidic residues" evidence="6">
    <location>
        <begin position="146"/>
        <end position="189"/>
    </location>
</feature>
<evidence type="ECO:0000256" key="5">
    <source>
        <dbReference type="ARBA" id="ARBA00022840"/>
    </source>
</evidence>
<dbReference type="CDD" id="cd04515">
    <property type="entry name" value="Alpha_kinase"/>
    <property type="match status" value="1"/>
</dbReference>
<feature type="domain" description="Alpha-type protein kinase" evidence="7">
    <location>
        <begin position="398"/>
        <end position="600"/>
    </location>
</feature>
<accession>A0ABQ8XKF9</accession>
<dbReference type="SUPFAM" id="SSF56112">
    <property type="entry name" value="Protein kinase-like (PK-like)"/>
    <property type="match status" value="1"/>
</dbReference>
<sequence length="605" mass="71858">MNDTRKIPKDFQPKITKLTSNKKKWQYIQKKSTKRSNKSRHNRSNDLIIELLVLVSKECVERERTNIYNNITLTQKELEKLNPNFQFKIEQIIYDTNIEKSNSQTKANIPRLHFSKNIEEKKFLNQLKSIIHTHSKKSNSNGNPNNHDDDNKIEINEMQGGRDTKEEKRQGEKEERQGEEGKNEEEKTNIHSMSLLPILKKNSRHKWKGKYKIILHWFDQSFFQTKDSYIDQRYGIYMEKFAQLNINYYIIGNIYGKDQNKINDFQQSYNYIKSNSKILKISFYNNNDSSNSNSSINNSNSNNDSSSSSSSSSNNNISDKHFNVNWNGFFINIVIQSINNFEKSSIFMKLEKIPNMNNFQIWDETKKAIIFIPKINQKKFFKFLENGINNNRHIIYHSINNNEFNYLEFIIKSTNVKLSKNSFIQGKIFKFHYLNQSNFDYLLIAKIFKNDDFKQNLIENFKLIKSYTIANMFANLFNKMSQKKLKIEFHPAFIYSIQSNNIDNYFMVEPFFYNNNKISITNPKFLDLINAFQHFVYHYSQKTMIIPDLQLIQDKFLSPHIQSTKKYNFGRKDLGKDGMNKIIKNHTCNYICKTFDFSKMKKIKK</sequence>
<organism evidence="8 9">
    <name type="scientific">Anaeramoeba flamelloides</name>
    <dbReference type="NCBI Taxonomy" id="1746091"/>
    <lineage>
        <taxon>Eukaryota</taxon>
        <taxon>Metamonada</taxon>
        <taxon>Anaeramoebidae</taxon>
        <taxon>Anaeramoeba</taxon>
    </lineage>
</organism>
<dbReference type="InterPro" id="IPR004166">
    <property type="entry name" value="a-kinase_dom"/>
</dbReference>
<evidence type="ECO:0000256" key="1">
    <source>
        <dbReference type="ARBA" id="ARBA00022527"/>
    </source>
</evidence>
<dbReference type="GO" id="GO:0016301">
    <property type="term" value="F:kinase activity"/>
    <property type="evidence" value="ECO:0007669"/>
    <property type="project" value="UniProtKB-KW"/>
</dbReference>
<feature type="region of interest" description="Disordered" evidence="6">
    <location>
        <begin position="292"/>
        <end position="315"/>
    </location>
</feature>
<dbReference type="SMART" id="SM00811">
    <property type="entry name" value="Alpha_kinase"/>
    <property type="match status" value="1"/>
</dbReference>
<keyword evidence="8" id="KW-0648">Protein biosynthesis</keyword>
<keyword evidence="9" id="KW-1185">Reference proteome</keyword>